<name>A0A671XY04_SPAAU</name>
<keyword evidence="2" id="KW-1185">Reference proteome</keyword>
<dbReference type="Ensembl" id="ENSSAUT00010058958.1">
    <property type="protein sequence ID" value="ENSSAUP00010056119.1"/>
    <property type="gene ID" value="ENSSAUG00010023053.1"/>
</dbReference>
<reference evidence="1" key="2">
    <citation type="submission" date="2025-08" db="UniProtKB">
        <authorList>
            <consortium name="Ensembl"/>
        </authorList>
    </citation>
    <scope>IDENTIFICATION</scope>
</reference>
<evidence type="ECO:0000313" key="1">
    <source>
        <dbReference type="Ensembl" id="ENSSAUP00010056119.1"/>
    </source>
</evidence>
<protein>
    <submittedName>
        <fullName evidence="1">Uncharacterized protein</fullName>
    </submittedName>
</protein>
<reference evidence="1" key="1">
    <citation type="submission" date="2021-04" db="EMBL/GenBank/DDBJ databases">
        <authorList>
            <consortium name="Wellcome Sanger Institute Data Sharing"/>
        </authorList>
    </citation>
    <scope>NUCLEOTIDE SEQUENCE [LARGE SCALE GENOMIC DNA]</scope>
</reference>
<dbReference type="InParanoid" id="A0A671XY04"/>
<reference evidence="1" key="3">
    <citation type="submission" date="2025-09" db="UniProtKB">
        <authorList>
            <consortium name="Ensembl"/>
        </authorList>
    </citation>
    <scope>IDENTIFICATION</scope>
</reference>
<proteinExistence type="predicted"/>
<dbReference type="AlphaFoldDB" id="A0A671XY04"/>
<accession>A0A671XY04</accession>
<dbReference type="GeneTree" id="ENSGT00940000177748"/>
<sequence>MKVLLDEVTVTPHKAEAKIENVEKKEDGSIMAVRNIAGAVDHVDDQSLEDGPVTLVFLGYTDSTTDQGQGQEELEGMLTAERVIITEEGEEHVIGPETSGLHNSSLPSIAEGGGTSKRKTCQCCSVM</sequence>
<dbReference type="Proteomes" id="UP000472265">
    <property type="component" value="Chromosome 23"/>
</dbReference>
<organism evidence="1 2">
    <name type="scientific">Sparus aurata</name>
    <name type="common">Gilthead sea bream</name>
    <dbReference type="NCBI Taxonomy" id="8175"/>
    <lineage>
        <taxon>Eukaryota</taxon>
        <taxon>Metazoa</taxon>
        <taxon>Chordata</taxon>
        <taxon>Craniata</taxon>
        <taxon>Vertebrata</taxon>
        <taxon>Euteleostomi</taxon>
        <taxon>Actinopterygii</taxon>
        <taxon>Neopterygii</taxon>
        <taxon>Teleostei</taxon>
        <taxon>Neoteleostei</taxon>
        <taxon>Acanthomorphata</taxon>
        <taxon>Eupercaria</taxon>
        <taxon>Spariformes</taxon>
        <taxon>Sparidae</taxon>
        <taxon>Sparus</taxon>
    </lineage>
</organism>
<evidence type="ECO:0000313" key="2">
    <source>
        <dbReference type="Proteomes" id="UP000472265"/>
    </source>
</evidence>